<comment type="catalytic activity">
    <reaction evidence="4">
        <text>an aldehyde + NAD(+) + H2O = a carboxylate + NADH + 2 H(+)</text>
        <dbReference type="Rhea" id="RHEA:16185"/>
        <dbReference type="ChEBI" id="CHEBI:15377"/>
        <dbReference type="ChEBI" id="CHEBI:15378"/>
        <dbReference type="ChEBI" id="CHEBI:17478"/>
        <dbReference type="ChEBI" id="CHEBI:29067"/>
        <dbReference type="ChEBI" id="CHEBI:57540"/>
        <dbReference type="ChEBI" id="CHEBI:57945"/>
        <dbReference type="EC" id="1.2.1.3"/>
    </reaction>
</comment>
<name>A0A364N749_STELY</name>
<comment type="similarity">
    <text evidence="1 6">Belongs to the aldehyde dehydrogenase family.</text>
</comment>
<dbReference type="Pfam" id="PF00171">
    <property type="entry name" value="Aldedh"/>
    <property type="match status" value="1"/>
</dbReference>
<dbReference type="GO" id="GO:0004029">
    <property type="term" value="F:aldehyde dehydrogenase (NAD+) activity"/>
    <property type="evidence" value="ECO:0007669"/>
    <property type="project" value="UniProtKB-EC"/>
</dbReference>
<dbReference type="Gene3D" id="3.40.605.10">
    <property type="entry name" value="Aldehyde Dehydrogenase, Chain A, domain 1"/>
    <property type="match status" value="1"/>
</dbReference>
<dbReference type="AlphaFoldDB" id="A0A364N749"/>
<dbReference type="SUPFAM" id="SSF53720">
    <property type="entry name" value="ALDH-like"/>
    <property type="match status" value="1"/>
</dbReference>
<evidence type="ECO:0000256" key="1">
    <source>
        <dbReference type="ARBA" id="ARBA00009986"/>
    </source>
</evidence>
<dbReference type="InterPro" id="IPR016163">
    <property type="entry name" value="Ald_DH_C"/>
</dbReference>
<dbReference type="STRING" id="183478.A0A364N749"/>
<organism evidence="8 9">
    <name type="scientific">Stemphylium lycopersici</name>
    <name type="common">Tomato gray leaf spot disease fungus</name>
    <name type="synonym">Thyrospora lycopersici</name>
    <dbReference type="NCBI Taxonomy" id="183478"/>
    <lineage>
        <taxon>Eukaryota</taxon>
        <taxon>Fungi</taxon>
        <taxon>Dikarya</taxon>
        <taxon>Ascomycota</taxon>
        <taxon>Pezizomycotina</taxon>
        <taxon>Dothideomycetes</taxon>
        <taxon>Pleosporomycetidae</taxon>
        <taxon>Pleosporales</taxon>
        <taxon>Pleosporineae</taxon>
        <taxon>Pleosporaceae</taxon>
        <taxon>Stemphylium</taxon>
    </lineage>
</organism>
<feature type="active site" evidence="5">
    <location>
        <position position="266"/>
    </location>
</feature>
<dbReference type="EMBL" id="QGDH01000040">
    <property type="protein sequence ID" value="RAR13144.1"/>
    <property type="molecule type" value="Genomic_DNA"/>
</dbReference>
<accession>A0A364N749</accession>
<evidence type="ECO:0000256" key="3">
    <source>
        <dbReference type="ARBA" id="ARBA00024226"/>
    </source>
</evidence>
<gene>
    <name evidence="8" type="ORF">DDE83_003529</name>
</gene>
<proteinExistence type="inferred from homology"/>
<dbReference type="InterPro" id="IPR029510">
    <property type="entry name" value="Ald_DH_CS_GLU"/>
</dbReference>
<dbReference type="Proteomes" id="UP000249619">
    <property type="component" value="Unassembled WGS sequence"/>
</dbReference>
<comment type="caution">
    <text evidence="8">The sequence shown here is derived from an EMBL/GenBank/DDBJ whole genome shotgun (WGS) entry which is preliminary data.</text>
</comment>
<dbReference type="EC" id="1.2.1.3" evidence="3"/>
<keyword evidence="2 6" id="KW-0560">Oxidoreductase</keyword>
<feature type="domain" description="Aldehyde dehydrogenase" evidence="7">
    <location>
        <begin position="20"/>
        <end position="492"/>
    </location>
</feature>
<dbReference type="PROSITE" id="PS00687">
    <property type="entry name" value="ALDEHYDE_DEHYDR_GLU"/>
    <property type="match status" value="1"/>
</dbReference>
<dbReference type="InterPro" id="IPR015590">
    <property type="entry name" value="Aldehyde_DH_dom"/>
</dbReference>
<sequence>MALQYSAKNLPKQIFINNEYVDSKSSKKLKLHNPKNGELIADDVPLAGEQDVDAAVDAAEKAFPDWRKMSANQRRGILNKFAELIEKNANEIAQLSRISLGAPAAFGAFEIGLCAEVNPTSPKSRSTFRYNAGFIDKFGGESWPQEDGFLKIVRNEPLGVTAGIVPWNGPIGTIGLKAAPALATGNCFILKPSEKTPFSSLALGSLIKEAGFPPGVFQILSGDGSTGALIASHMRIRKVSFTGSIPTGKKIQEMAAKSNLKRVTLELGGKSPAVVFDDANLDNAVKWTADAITANTGQVCFAASRVYVQEGIYESFIEKYKAAMRDKVKEIGDPDKTSTNIGPLVDQAQFNRVQGFIERGQNQNQGTLAVGGKRIGTSGYYLEPTVFTDVDPTSEIHCEEIFGPVSVVRTFKTEDEIMALANNTNFGLMAGVFTQDINRALRVASEFESGMVGVNCVSLMFMSTPFGGSKESGLGRECGIHALRAFTEPKTIMINMNY</sequence>
<dbReference type="PANTHER" id="PTHR11699">
    <property type="entry name" value="ALDEHYDE DEHYDROGENASE-RELATED"/>
    <property type="match status" value="1"/>
</dbReference>
<dbReference type="Gene3D" id="3.40.309.10">
    <property type="entry name" value="Aldehyde Dehydrogenase, Chain A, domain 2"/>
    <property type="match status" value="1"/>
</dbReference>
<evidence type="ECO:0000259" key="7">
    <source>
        <dbReference type="Pfam" id="PF00171"/>
    </source>
</evidence>
<dbReference type="FunFam" id="3.40.605.10:FF:000007">
    <property type="entry name" value="NAD/NADP-dependent betaine aldehyde dehydrogenase"/>
    <property type="match status" value="1"/>
</dbReference>
<evidence type="ECO:0000256" key="4">
    <source>
        <dbReference type="ARBA" id="ARBA00049194"/>
    </source>
</evidence>
<dbReference type="FunFam" id="3.40.309.10:FF:000049">
    <property type="entry name" value="Aldehyde dehydrogenase"/>
    <property type="match status" value="1"/>
</dbReference>
<evidence type="ECO:0000313" key="8">
    <source>
        <dbReference type="EMBL" id="RAR13144.1"/>
    </source>
</evidence>
<dbReference type="InterPro" id="IPR016161">
    <property type="entry name" value="Ald_DH/histidinol_DH"/>
</dbReference>
<dbReference type="InterPro" id="IPR016162">
    <property type="entry name" value="Ald_DH_N"/>
</dbReference>
<dbReference type="OrthoDB" id="310895at2759"/>
<evidence type="ECO:0000256" key="6">
    <source>
        <dbReference type="RuleBase" id="RU003345"/>
    </source>
</evidence>
<protein>
    <recommendedName>
        <fullName evidence="3">aldehyde dehydrogenase (NAD(+))</fullName>
        <ecNumber evidence="3">1.2.1.3</ecNumber>
    </recommendedName>
</protein>
<evidence type="ECO:0000313" key="9">
    <source>
        <dbReference type="Proteomes" id="UP000249619"/>
    </source>
</evidence>
<keyword evidence="9" id="KW-1185">Reference proteome</keyword>
<evidence type="ECO:0000256" key="2">
    <source>
        <dbReference type="ARBA" id="ARBA00023002"/>
    </source>
</evidence>
<reference evidence="9" key="1">
    <citation type="submission" date="2018-05" db="EMBL/GenBank/DDBJ databases">
        <title>Draft genome sequence of Stemphylium lycopersici strain CIDEFI 213.</title>
        <authorList>
            <person name="Medina R."/>
            <person name="Franco M.E.E."/>
            <person name="Lucentini C.G."/>
            <person name="Saparrat M.C.N."/>
            <person name="Balatti P.A."/>
        </authorList>
    </citation>
    <scope>NUCLEOTIDE SEQUENCE [LARGE SCALE GENOMIC DNA]</scope>
    <source>
        <strain evidence="9">CIDEFI 213</strain>
    </source>
</reference>
<evidence type="ECO:0000256" key="5">
    <source>
        <dbReference type="PROSITE-ProRule" id="PRU10007"/>
    </source>
</evidence>